<dbReference type="AlphaFoldDB" id="Q5C6C5"/>
<dbReference type="EMBL" id="AY808910">
    <property type="protein sequence ID" value="AAX24799.2"/>
    <property type="molecule type" value="mRNA"/>
</dbReference>
<sequence length="211" mass="23681">IEEEVARQTIAAWIERCIFRNRQKHGQLKFKMHANIERQISTALDDSDEVSKNKNVRIKNQSSITSKSSSTTSSPLTLMIKDNSGKFMENPMDASNERANIILTPQLITNKMITDTVIATTNTVTNVNVTTLSNAYYKNTMTTVRDIYPNIITSTTVVNSNAQNNSTLKDKKIDSQYSNDHIPFLTEDNLDATMTNINDNATTKSEIVLLD</sequence>
<feature type="non-terminal residue" evidence="1">
    <location>
        <position position="211"/>
    </location>
</feature>
<reference evidence="1" key="1">
    <citation type="journal article" date="2006" name="PLoS Pathog.">
        <title>New perspectives on host-parasite interplay by comparative transcriptomic and proteomic analyses of Schistosoma japonicum.</title>
        <authorList>
            <person name="Liu F."/>
            <person name="Lu J."/>
            <person name="Hu W."/>
            <person name="Wang S.Y."/>
            <person name="Cui S.J."/>
            <person name="Chi M."/>
            <person name="Yan Q."/>
            <person name="Wang X.R."/>
            <person name="Song H.D."/>
            <person name="Xu X.N."/>
            <person name="Wang J.J."/>
            <person name="Zhang X.L."/>
            <person name="Zhang X."/>
            <person name="Wang Z.Q."/>
            <person name="Xue C.L."/>
            <person name="Brindley P.J."/>
            <person name="McManus D.P."/>
            <person name="Yang P.Y."/>
            <person name="Feng Z."/>
            <person name="Chen Z."/>
            <person name="Han Z.G."/>
        </authorList>
    </citation>
    <scope>NUCLEOTIDE SEQUENCE</scope>
</reference>
<feature type="non-terminal residue" evidence="1">
    <location>
        <position position="1"/>
    </location>
</feature>
<organism evidence="1">
    <name type="scientific">Schistosoma japonicum</name>
    <name type="common">Blood fluke</name>
    <dbReference type="NCBI Taxonomy" id="6182"/>
    <lineage>
        <taxon>Eukaryota</taxon>
        <taxon>Metazoa</taxon>
        <taxon>Spiralia</taxon>
        <taxon>Lophotrochozoa</taxon>
        <taxon>Platyhelminthes</taxon>
        <taxon>Trematoda</taxon>
        <taxon>Digenea</taxon>
        <taxon>Strigeidida</taxon>
        <taxon>Schistosomatoidea</taxon>
        <taxon>Schistosomatidae</taxon>
        <taxon>Schistosoma</taxon>
    </lineage>
</organism>
<protein>
    <submittedName>
        <fullName evidence="1">SJCHGC03864 protein</fullName>
    </submittedName>
</protein>
<name>Q5C6C5_SCHJA</name>
<evidence type="ECO:0000313" key="1">
    <source>
        <dbReference type="EMBL" id="AAX24799.2"/>
    </source>
</evidence>
<accession>Q5C6C5</accession>
<proteinExistence type="evidence at transcript level"/>